<reference evidence="1" key="1">
    <citation type="submission" date="2019-03" db="EMBL/GenBank/DDBJ databases">
        <title>WGS assembly of Setaria viridis.</title>
        <authorList>
            <person name="Huang P."/>
            <person name="Jenkins J."/>
            <person name="Grimwood J."/>
            <person name="Barry K."/>
            <person name="Healey A."/>
            <person name="Mamidi S."/>
            <person name="Sreedasyam A."/>
            <person name="Shu S."/>
            <person name="Feldman M."/>
            <person name="Wu J."/>
            <person name="Yu Y."/>
            <person name="Chen C."/>
            <person name="Johnson J."/>
            <person name="Rokhsar D."/>
            <person name="Baxter I."/>
            <person name="Schmutz J."/>
            <person name="Brutnell T."/>
            <person name="Kellogg E."/>
        </authorList>
    </citation>
    <scope>NUCLEOTIDE SEQUENCE [LARGE SCALE GENOMIC DNA]</scope>
</reference>
<evidence type="ECO:0000313" key="2">
    <source>
        <dbReference type="Proteomes" id="UP000298652"/>
    </source>
</evidence>
<keyword evidence="2" id="KW-1185">Reference proteome</keyword>
<gene>
    <name evidence="1" type="ORF">SEVIR_1G019900v2</name>
</gene>
<dbReference type="Proteomes" id="UP000298652">
    <property type="component" value="Chromosome 1"/>
</dbReference>
<name>A0A4U6WGG1_SETVI</name>
<dbReference type="Gramene" id="TKW37017">
    <property type="protein sequence ID" value="TKW37017"/>
    <property type="gene ID" value="SEVIR_1G019900v2"/>
</dbReference>
<dbReference type="AlphaFoldDB" id="A0A4U6WGG1"/>
<protein>
    <submittedName>
        <fullName evidence="1">Uncharacterized protein</fullName>
    </submittedName>
</protein>
<evidence type="ECO:0000313" key="1">
    <source>
        <dbReference type="EMBL" id="TKW37017.1"/>
    </source>
</evidence>
<accession>A0A4U6WGG1</accession>
<dbReference type="EMBL" id="CM016552">
    <property type="protein sequence ID" value="TKW37017.1"/>
    <property type="molecule type" value="Genomic_DNA"/>
</dbReference>
<sequence length="117" mass="12735">MVSRARVRVSLRRRIRPYPPVRPPLKPTPVGPGYRPLSRCRCRCRCRCAHAGSAPPLDRDSPKGNKQMGIALAVHGAFSLGGASALNSLPPDRSTHEHHKVRVRHGTMAPAYCAASP</sequence>
<organism evidence="1 2">
    <name type="scientific">Setaria viridis</name>
    <name type="common">Green bristlegrass</name>
    <name type="synonym">Setaria italica subsp. viridis</name>
    <dbReference type="NCBI Taxonomy" id="4556"/>
    <lineage>
        <taxon>Eukaryota</taxon>
        <taxon>Viridiplantae</taxon>
        <taxon>Streptophyta</taxon>
        <taxon>Embryophyta</taxon>
        <taxon>Tracheophyta</taxon>
        <taxon>Spermatophyta</taxon>
        <taxon>Magnoliopsida</taxon>
        <taxon>Liliopsida</taxon>
        <taxon>Poales</taxon>
        <taxon>Poaceae</taxon>
        <taxon>PACMAD clade</taxon>
        <taxon>Panicoideae</taxon>
        <taxon>Panicodae</taxon>
        <taxon>Paniceae</taxon>
        <taxon>Cenchrinae</taxon>
        <taxon>Setaria</taxon>
    </lineage>
</organism>
<proteinExistence type="predicted"/>